<protein>
    <submittedName>
        <fullName evidence="2">Uncharacterized protein</fullName>
    </submittedName>
</protein>
<evidence type="ECO:0000313" key="2">
    <source>
        <dbReference type="EMBL" id="QEL14126.1"/>
    </source>
</evidence>
<evidence type="ECO:0000313" key="3">
    <source>
        <dbReference type="Proteomes" id="UP000324974"/>
    </source>
</evidence>
<accession>A0A5C1A812</accession>
<feature type="region of interest" description="Disordered" evidence="1">
    <location>
        <begin position="25"/>
        <end position="88"/>
    </location>
</feature>
<reference evidence="3" key="1">
    <citation type="submission" date="2019-08" db="EMBL/GenBank/DDBJ databases">
        <title>Limnoglobus roseus gen. nov., sp. nov., a novel freshwater planctomycete with a giant genome from the family Gemmataceae.</title>
        <authorList>
            <person name="Kulichevskaya I.S."/>
            <person name="Naumoff D.G."/>
            <person name="Miroshnikov K."/>
            <person name="Ivanova A."/>
            <person name="Philippov D.A."/>
            <person name="Hakobyan A."/>
            <person name="Rijpstra I.C."/>
            <person name="Sinninghe Damste J.S."/>
            <person name="Liesack W."/>
            <person name="Dedysh S.N."/>
        </authorList>
    </citation>
    <scope>NUCLEOTIDE SEQUENCE [LARGE SCALE GENOMIC DNA]</scope>
    <source>
        <strain evidence="3">PX52</strain>
    </source>
</reference>
<gene>
    <name evidence="2" type="ORF">PX52LOC_00992</name>
</gene>
<feature type="compositionally biased region" description="Pro residues" evidence="1">
    <location>
        <begin position="43"/>
        <end position="55"/>
    </location>
</feature>
<evidence type="ECO:0000256" key="1">
    <source>
        <dbReference type="SAM" id="MobiDB-lite"/>
    </source>
</evidence>
<dbReference type="AlphaFoldDB" id="A0A5C1A812"/>
<dbReference type="Proteomes" id="UP000324974">
    <property type="component" value="Chromosome"/>
</dbReference>
<name>A0A5C1A812_9BACT</name>
<keyword evidence="3" id="KW-1185">Reference proteome</keyword>
<dbReference type="KEGG" id="lrs:PX52LOC_00992"/>
<proteinExistence type="predicted"/>
<organism evidence="2 3">
    <name type="scientific">Limnoglobus roseus</name>
    <dbReference type="NCBI Taxonomy" id="2598579"/>
    <lineage>
        <taxon>Bacteria</taxon>
        <taxon>Pseudomonadati</taxon>
        <taxon>Planctomycetota</taxon>
        <taxon>Planctomycetia</taxon>
        <taxon>Gemmatales</taxon>
        <taxon>Gemmataceae</taxon>
        <taxon>Limnoglobus</taxon>
    </lineage>
</organism>
<sequence length="383" mass="39685">MRGILAITGFLAIVTAGLLGAAVARRSPPPSTGPSVEVAAAFPAPPVERPPPPADPFLEVEPPAPPAVPVPPTPPVPEPPRAPTPVSSLPRAGVLEATVAPAGRYKLGETVQQDLVVTRRSTFGILGTNVSQGAQYGLSSRITVTAVNADGSLVAEQTVVAVKLLDADPDVRADAAAALEKMKGVTFELLVGPTGEVTAVRGYTDPVRKTAGKLDELQSLRIGSILDADGWKELAGLTFFQPDGAIKPGRAWSKPAAHDWGALGSWQGKTNYLARGKASAKSPLEKIEYAHAIEYRPPAAGAGGDFPARIGSAEFKATAGGGILYDPARSRSTGAVETFYVRGRLQATVAGPAVAVEVEELQNFKLTLSDPAKGELVGKPPKK</sequence>
<feature type="compositionally biased region" description="Pro residues" evidence="1">
    <location>
        <begin position="62"/>
        <end position="83"/>
    </location>
</feature>
<dbReference type="EMBL" id="CP042425">
    <property type="protein sequence ID" value="QEL14126.1"/>
    <property type="molecule type" value="Genomic_DNA"/>
</dbReference>